<proteinExistence type="predicted"/>
<dbReference type="STRING" id="908615.SAMN05421540_10551"/>
<dbReference type="AlphaFoldDB" id="A0A1H4AJK6"/>
<dbReference type="GO" id="GO:0003700">
    <property type="term" value="F:DNA-binding transcription factor activity"/>
    <property type="evidence" value="ECO:0007669"/>
    <property type="project" value="InterPro"/>
</dbReference>
<reference evidence="1 2" key="1">
    <citation type="submission" date="2016-10" db="EMBL/GenBank/DDBJ databases">
        <authorList>
            <person name="de Groot N.N."/>
        </authorList>
    </citation>
    <scope>NUCLEOTIDE SEQUENCE [LARGE SCALE GENOMIC DNA]</scope>
    <source>
        <strain evidence="1 2">DSM 23581</strain>
    </source>
</reference>
<dbReference type="NCBIfam" id="TIGR02937">
    <property type="entry name" value="sigma70-ECF"/>
    <property type="match status" value="1"/>
</dbReference>
<dbReference type="EMBL" id="FNQF01000005">
    <property type="protein sequence ID" value="SEA35822.1"/>
    <property type="molecule type" value="Genomic_DNA"/>
</dbReference>
<organism evidence="1 2">
    <name type="scientific">Psychroflexus halocasei</name>
    <dbReference type="NCBI Taxonomy" id="908615"/>
    <lineage>
        <taxon>Bacteria</taxon>
        <taxon>Pseudomonadati</taxon>
        <taxon>Bacteroidota</taxon>
        <taxon>Flavobacteriia</taxon>
        <taxon>Flavobacteriales</taxon>
        <taxon>Flavobacteriaceae</taxon>
        <taxon>Psychroflexus</taxon>
    </lineage>
</organism>
<dbReference type="InterPro" id="IPR014284">
    <property type="entry name" value="RNA_pol_sigma-70_dom"/>
</dbReference>
<dbReference type="Gene3D" id="1.10.1740.10">
    <property type="match status" value="1"/>
</dbReference>
<accession>A0A1H4AJK6</accession>
<dbReference type="InterPro" id="IPR013325">
    <property type="entry name" value="RNA_pol_sigma_r2"/>
</dbReference>
<protein>
    <submittedName>
        <fullName evidence="1">RNA polymerase sigma factor, sigma-70 family</fullName>
    </submittedName>
</protein>
<dbReference type="Proteomes" id="UP000198820">
    <property type="component" value="Unassembled WGS sequence"/>
</dbReference>
<dbReference type="RefSeq" id="WP_093243676.1">
    <property type="nucleotide sequence ID" value="NZ_FNQF01000005.1"/>
</dbReference>
<keyword evidence="2" id="KW-1185">Reference proteome</keyword>
<evidence type="ECO:0000313" key="2">
    <source>
        <dbReference type="Proteomes" id="UP000198820"/>
    </source>
</evidence>
<evidence type="ECO:0000313" key="1">
    <source>
        <dbReference type="EMBL" id="SEA35822.1"/>
    </source>
</evidence>
<sequence length="193" mass="22614">MSVQKAHPDQKYIEGLKQDNSFVIREIYDKFAPKVIHFICQNNGDDAQAKDVIQEVLLVIYDQACIKDLKLTCPFDAYFFLLCKRRWYNKLKKKKLDTVTIKEEIVSEHEGANHLEFETSLFQDQQELFKRMFGELGKSCQDLLKKSFEIDSMKKVAEKLDISYAYARKKKSLCIGKLTEMIQNSPHYKNLKS</sequence>
<gene>
    <name evidence="1" type="ORF">SAMN05421540_10551</name>
</gene>
<dbReference type="SUPFAM" id="SSF88946">
    <property type="entry name" value="Sigma2 domain of RNA polymerase sigma factors"/>
    <property type="match status" value="1"/>
</dbReference>
<dbReference type="GO" id="GO:0006352">
    <property type="term" value="P:DNA-templated transcription initiation"/>
    <property type="evidence" value="ECO:0007669"/>
    <property type="project" value="InterPro"/>
</dbReference>
<name>A0A1H4AJK6_9FLAO</name>